<dbReference type="InterPro" id="IPR015424">
    <property type="entry name" value="PyrdxlP-dep_Trfase"/>
</dbReference>
<keyword evidence="18" id="KW-1185">Reference proteome</keyword>
<evidence type="ECO:0000313" key="18">
    <source>
        <dbReference type="Proteomes" id="UP000274756"/>
    </source>
</evidence>
<dbReference type="GO" id="GO:0004758">
    <property type="term" value="F:serine C-palmitoyltransferase activity"/>
    <property type="evidence" value="ECO:0007669"/>
    <property type="project" value="UniProtKB-EC"/>
</dbReference>
<dbReference type="Proteomes" id="UP000274756">
    <property type="component" value="Unassembled WGS sequence"/>
</dbReference>
<reference evidence="16 18" key="2">
    <citation type="submission" date="2018-11" db="EMBL/GenBank/DDBJ databases">
        <authorList>
            <consortium name="Pathogen Informatics"/>
        </authorList>
    </citation>
    <scope>NUCLEOTIDE SEQUENCE [LARGE SCALE GENOMIC DNA]</scope>
</reference>
<reference evidence="19" key="1">
    <citation type="submission" date="2016-04" db="UniProtKB">
        <authorList>
            <consortium name="WormBaseParasite"/>
        </authorList>
    </citation>
    <scope>IDENTIFICATION</scope>
</reference>
<comment type="pathway">
    <text evidence="2">Lipid metabolism; sphingolipid metabolism.</text>
</comment>
<evidence type="ECO:0000256" key="10">
    <source>
        <dbReference type="ARBA" id="ARBA00023315"/>
    </source>
</evidence>
<comment type="pathway">
    <text evidence="3">Sphingolipid metabolism.</text>
</comment>
<name>A0A158Q4E5_DRAME</name>
<evidence type="ECO:0000313" key="19">
    <source>
        <dbReference type="WBParaSite" id="DME_0000466301-mRNA-1"/>
    </source>
</evidence>
<dbReference type="PANTHER" id="PTHR13693:SF2">
    <property type="entry name" value="SERINE PALMITOYLTRANSFERASE 1"/>
    <property type="match status" value="1"/>
</dbReference>
<dbReference type="EC" id="2.3.1.50" evidence="5"/>
<dbReference type="GO" id="GO:0005783">
    <property type="term" value="C:endoplasmic reticulum"/>
    <property type="evidence" value="ECO:0007669"/>
    <property type="project" value="TreeGrafter"/>
</dbReference>
<evidence type="ECO:0000256" key="12">
    <source>
        <dbReference type="ARBA" id="ARBA00041765"/>
    </source>
</evidence>
<dbReference type="Pfam" id="PF00155">
    <property type="entry name" value="Aminotran_1_2"/>
    <property type="match status" value="1"/>
</dbReference>
<evidence type="ECO:0000256" key="8">
    <source>
        <dbReference type="ARBA" id="ARBA00022919"/>
    </source>
</evidence>
<dbReference type="GO" id="GO:0046512">
    <property type="term" value="P:sphingosine biosynthetic process"/>
    <property type="evidence" value="ECO:0007669"/>
    <property type="project" value="TreeGrafter"/>
</dbReference>
<keyword evidence="6" id="KW-0808">Transferase</keyword>
<feature type="domain" description="Aminotransferase class I/classII large" evidence="15">
    <location>
        <begin position="102"/>
        <end position="465"/>
    </location>
</feature>
<dbReference type="GO" id="GO:0016020">
    <property type="term" value="C:membrane"/>
    <property type="evidence" value="ECO:0007669"/>
    <property type="project" value="GOC"/>
</dbReference>
<dbReference type="SUPFAM" id="SSF53383">
    <property type="entry name" value="PLP-dependent transferases"/>
    <property type="match status" value="1"/>
</dbReference>
<keyword evidence="14" id="KW-0472">Membrane</keyword>
<evidence type="ECO:0000256" key="1">
    <source>
        <dbReference type="ARBA" id="ARBA00001933"/>
    </source>
</evidence>
<dbReference type="InterPro" id="IPR004839">
    <property type="entry name" value="Aminotransferase_I/II_large"/>
</dbReference>
<organism evidence="17 19">
    <name type="scientific">Dracunculus medinensis</name>
    <name type="common">Guinea worm</name>
    <dbReference type="NCBI Taxonomy" id="318479"/>
    <lineage>
        <taxon>Eukaryota</taxon>
        <taxon>Metazoa</taxon>
        <taxon>Ecdysozoa</taxon>
        <taxon>Nematoda</taxon>
        <taxon>Chromadorea</taxon>
        <taxon>Rhabditida</taxon>
        <taxon>Spirurina</taxon>
        <taxon>Dracunculoidea</taxon>
        <taxon>Dracunculidae</taxon>
        <taxon>Dracunculus</taxon>
    </lineage>
</organism>
<keyword evidence="14" id="KW-0812">Transmembrane</keyword>
<evidence type="ECO:0000256" key="13">
    <source>
        <dbReference type="ARBA" id="ARBA00042649"/>
    </source>
</evidence>
<dbReference type="Proteomes" id="UP000038040">
    <property type="component" value="Unplaced"/>
</dbReference>
<comment type="cofactor">
    <cofactor evidence="1">
        <name>pyridoxal 5'-phosphate</name>
        <dbReference type="ChEBI" id="CHEBI:597326"/>
    </cofactor>
</comment>
<evidence type="ECO:0000256" key="4">
    <source>
        <dbReference type="ARBA" id="ARBA00008392"/>
    </source>
</evidence>
<gene>
    <name evidence="16" type="ORF">DME_LOCUS8546</name>
</gene>
<sequence length="475" mass="54246">MENKVSSEVSGNGFFAYVASLIFTDLMTQGFFLSIIFYITIFVRLRKKEKRLKLTAEQEEKLIEKWKPEPLVPEVPQDHPRLVAKFAEGKMDKYITRNGAKYFNFATFNFLNFVGNERIENIAKITIQKYGVGSCGPRNFYGTVDVHLNLERQLANFLGCEEVVLYSYGFATISSAIPSYAKQGDVIFADKAVNFAIQKGLEASKSRIEWFEHNDMVHLEKLLKKQTERDLMNPKVAAKTRRFLVVEGLYANTGDLCPLPQIMNLKWKYKVRVFIDEAYSIGIVGRTGRGVTEYYNIDITDVDLITGSLEYCFASTGGFCAGRSFVVSHQRLSGLGYCFSASLPPLLATAAGEALQLIIEKPCRLTRLRLNCEYIHLALIKIFKGTQFEIGGWQYSPIQFIYCKNKSVDEDLLLDNIVDKMKEKSFIITRARYLEKQERFDVRQCIRVAIQSDFNQEELEKFVSAMQEVVSNYAS</sequence>
<evidence type="ECO:0000259" key="15">
    <source>
        <dbReference type="Pfam" id="PF00155"/>
    </source>
</evidence>
<protein>
    <recommendedName>
        <fullName evidence="11">Serine palmitoyltransferase 1</fullName>
        <ecNumber evidence="5">2.3.1.50</ecNumber>
    </recommendedName>
    <alternativeName>
        <fullName evidence="12">Long chain base biosynthesis protein 1</fullName>
    </alternativeName>
    <alternativeName>
        <fullName evidence="13">Serine-palmitoyl-CoA transferase 1</fullName>
    </alternativeName>
</protein>
<keyword evidence="9" id="KW-0443">Lipid metabolism</keyword>
<keyword evidence="7" id="KW-0663">Pyridoxal phosphate</keyword>
<dbReference type="Gene3D" id="3.40.640.10">
    <property type="entry name" value="Type I PLP-dependent aspartate aminotransferase-like (Major domain)"/>
    <property type="match status" value="1"/>
</dbReference>
<evidence type="ECO:0000256" key="6">
    <source>
        <dbReference type="ARBA" id="ARBA00022679"/>
    </source>
</evidence>
<dbReference type="Gene3D" id="3.90.1150.10">
    <property type="entry name" value="Aspartate Aminotransferase, domain 1"/>
    <property type="match status" value="1"/>
</dbReference>
<dbReference type="OrthoDB" id="3168162at2759"/>
<dbReference type="FunFam" id="3.40.640.10:FF:000049">
    <property type="entry name" value="serine palmitoyltransferase 1 isoform X1"/>
    <property type="match status" value="1"/>
</dbReference>
<dbReference type="GO" id="GO:0046513">
    <property type="term" value="P:ceramide biosynthetic process"/>
    <property type="evidence" value="ECO:0007669"/>
    <property type="project" value="TreeGrafter"/>
</dbReference>
<evidence type="ECO:0000256" key="7">
    <source>
        <dbReference type="ARBA" id="ARBA00022898"/>
    </source>
</evidence>
<accession>A0A158Q4E5</accession>
<evidence type="ECO:0000256" key="14">
    <source>
        <dbReference type="SAM" id="Phobius"/>
    </source>
</evidence>
<feature type="transmembrane region" description="Helical" evidence="14">
    <location>
        <begin position="14"/>
        <end position="43"/>
    </location>
</feature>
<dbReference type="InterPro" id="IPR015422">
    <property type="entry name" value="PyrdxlP-dep_Trfase_small"/>
</dbReference>
<evidence type="ECO:0000256" key="9">
    <source>
        <dbReference type="ARBA" id="ARBA00023098"/>
    </source>
</evidence>
<evidence type="ECO:0000256" key="5">
    <source>
        <dbReference type="ARBA" id="ARBA00013220"/>
    </source>
</evidence>
<comment type="similarity">
    <text evidence="4">Belongs to the class-II pyridoxal-phosphate-dependent aminotransferase family.</text>
</comment>
<dbReference type="PANTHER" id="PTHR13693">
    <property type="entry name" value="CLASS II AMINOTRANSFERASE/8-AMINO-7-OXONONANOATE SYNTHASE"/>
    <property type="match status" value="1"/>
</dbReference>
<keyword evidence="10" id="KW-0012">Acyltransferase</keyword>
<evidence type="ECO:0000256" key="2">
    <source>
        <dbReference type="ARBA" id="ARBA00004760"/>
    </source>
</evidence>
<dbReference type="AlphaFoldDB" id="A0A158Q4E5"/>
<evidence type="ECO:0000256" key="3">
    <source>
        <dbReference type="ARBA" id="ARBA00004991"/>
    </source>
</evidence>
<dbReference type="GO" id="GO:0030170">
    <property type="term" value="F:pyridoxal phosphate binding"/>
    <property type="evidence" value="ECO:0007669"/>
    <property type="project" value="InterPro"/>
</dbReference>
<keyword evidence="8" id="KW-0746">Sphingolipid metabolism</keyword>
<evidence type="ECO:0000256" key="11">
    <source>
        <dbReference type="ARBA" id="ARBA00041066"/>
    </source>
</evidence>
<dbReference type="EMBL" id="UYYG01001169">
    <property type="protein sequence ID" value="VDN58573.1"/>
    <property type="molecule type" value="Genomic_DNA"/>
</dbReference>
<evidence type="ECO:0000313" key="17">
    <source>
        <dbReference type="Proteomes" id="UP000038040"/>
    </source>
</evidence>
<dbReference type="WBParaSite" id="DME_0000466301-mRNA-1">
    <property type="protein sequence ID" value="DME_0000466301-mRNA-1"/>
    <property type="gene ID" value="DME_0000466301"/>
</dbReference>
<dbReference type="InterPro" id="IPR015421">
    <property type="entry name" value="PyrdxlP-dep_Trfase_major"/>
</dbReference>
<proteinExistence type="inferred from homology"/>
<evidence type="ECO:0000313" key="16">
    <source>
        <dbReference type="EMBL" id="VDN58573.1"/>
    </source>
</evidence>
<dbReference type="InterPro" id="IPR050087">
    <property type="entry name" value="AON_synthase_class-II"/>
</dbReference>
<dbReference type="STRING" id="318479.A0A158Q4E5"/>
<keyword evidence="14" id="KW-1133">Transmembrane helix</keyword>